<reference evidence="1 2" key="1">
    <citation type="submission" date="2015-03" db="EMBL/GenBank/DDBJ databases">
        <title>Caedibacter varicaedens, whole genome shotgun sequence.</title>
        <authorList>
            <person name="Suzuki H."/>
            <person name="Dapper A.L."/>
            <person name="Gibson A.K."/>
            <person name="Jackson C."/>
            <person name="Lee H."/>
            <person name="Pejaver V.R."/>
            <person name="Doak T."/>
            <person name="Lynch M."/>
        </authorList>
    </citation>
    <scope>NUCLEOTIDE SEQUENCE [LARGE SCALE GENOMIC DNA]</scope>
</reference>
<dbReference type="InterPro" id="IPR016024">
    <property type="entry name" value="ARM-type_fold"/>
</dbReference>
<gene>
    <name evidence="1" type="ORF">Cva_00547</name>
</gene>
<evidence type="ECO:0008006" key="3">
    <source>
        <dbReference type="Google" id="ProtNLM"/>
    </source>
</evidence>
<accession>A0A0K8MBL9</accession>
<keyword evidence="2" id="KW-1185">Reference proteome</keyword>
<evidence type="ECO:0000313" key="2">
    <source>
        <dbReference type="Proteomes" id="UP000036771"/>
    </source>
</evidence>
<dbReference type="EMBL" id="BBVC01000020">
    <property type="protein sequence ID" value="GAO97906.1"/>
    <property type="molecule type" value="Genomic_DNA"/>
</dbReference>
<comment type="caution">
    <text evidence="1">The sequence shown here is derived from an EMBL/GenBank/DDBJ whole genome shotgun (WGS) entry which is preliminary data.</text>
</comment>
<dbReference type="SUPFAM" id="SSF48371">
    <property type="entry name" value="ARM repeat"/>
    <property type="match status" value="1"/>
</dbReference>
<dbReference type="AlphaFoldDB" id="A0A0K8MBL9"/>
<protein>
    <recommendedName>
        <fullName evidence="3">HEAT repeat protein</fullName>
    </recommendedName>
</protein>
<organism evidence="1 2">
    <name type="scientific">Caedimonas varicaedens</name>
    <dbReference type="NCBI Taxonomy" id="1629334"/>
    <lineage>
        <taxon>Bacteria</taxon>
        <taxon>Pseudomonadati</taxon>
        <taxon>Pseudomonadota</taxon>
        <taxon>Alphaproteobacteria</taxon>
        <taxon>Holosporales</taxon>
        <taxon>Caedimonadaceae</taxon>
        <taxon>Caedimonas</taxon>
    </lineage>
</organism>
<name>A0A0K8MBL9_9PROT</name>
<evidence type="ECO:0000313" key="1">
    <source>
        <dbReference type="EMBL" id="GAO97906.1"/>
    </source>
</evidence>
<sequence length="134" mass="15246">MKLKSVKKIRDEWCDSDDENISKESLEMLKHHLEGTDVDNLCEAISLVTDARIMQFVPLMAKHLTNEWSIVREFTIGKLLGLLKLPEYAEIGLKMAQEDESSGVRCLAATHLGDVLDKTPENLRHIIASYMYDV</sequence>
<dbReference type="Proteomes" id="UP000036771">
    <property type="component" value="Unassembled WGS sequence"/>
</dbReference>
<proteinExistence type="predicted"/>
<dbReference type="STRING" id="1629334.Cva_00547"/>